<dbReference type="EC" id="2.1.-.-" evidence="5"/>
<dbReference type="PANTHER" id="PTHR43861:SF1">
    <property type="entry name" value="TRANS-ACONITATE 2-METHYLTRANSFERASE"/>
    <property type="match status" value="1"/>
</dbReference>
<dbReference type="PANTHER" id="PTHR43861">
    <property type="entry name" value="TRANS-ACONITATE 2-METHYLTRANSFERASE-RELATED"/>
    <property type="match status" value="1"/>
</dbReference>
<dbReference type="EMBL" id="JBEZUR010000060">
    <property type="protein sequence ID" value="MEU3557517.1"/>
    <property type="molecule type" value="Genomic_DNA"/>
</dbReference>
<accession>A0ABV2YP59</accession>
<dbReference type="InterPro" id="IPR029063">
    <property type="entry name" value="SAM-dependent_MTases_sf"/>
</dbReference>
<evidence type="ECO:0000256" key="2">
    <source>
        <dbReference type="ARBA" id="ARBA00022679"/>
    </source>
</evidence>
<comment type="caution">
    <text evidence="5">The sequence shown here is derived from an EMBL/GenBank/DDBJ whole genome shotgun (WGS) entry which is preliminary data.</text>
</comment>
<dbReference type="SUPFAM" id="SSF53335">
    <property type="entry name" value="S-adenosyl-L-methionine-dependent methyltransferases"/>
    <property type="match status" value="1"/>
</dbReference>
<feature type="region of interest" description="Disordered" evidence="3">
    <location>
        <begin position="203"/>
        <end position="230"/>
    </location>
</feature>
<dbReference type="CDD" id="cd02440">
    <property type="entry name" value="AdoMet_MTases"/>
    <property type="match status" value="1"/>
</dbReference>
<name>A0ABV2YP59_9ACTN</name>
<dbReference type="InterPro" id="IPR041698">
    <property type="entry name" value="Methyltransf_25"/>
</dbReference>
<dbReference type="Proteomes" id="UP001550850">
    <property type="component" value="Unassembled WGS sequence"/>
</dbReference>
<dbReference type="Pfam" id="PF13649">
    <property type="entry name" value="Methyltransf_25"/>
    <property type="match status" value="1"/>
</dbReference>
<gene>
    <name evidence="5" type="ORF">AB0E65_25390</name>
</gene>
<keyword evidence="1 5" id="KW-0489">Methyltransferase</keyword>
<organism evidence="5 6">
    <name type="scientific">Streptomyces fragilis</name>
    <dbReference type="NCBI Taxonomy" id="67301"/>
    <lineage>
        <taxon>Bacteria</taxon>
        <taxon>Bacillati</taxon>
        <taxon>Actinomycetota</taxon>
        <taxon>Actinomycetes</taxon>
        <taxon>Kitasatosporales</taxon>
        <taxon>Streptomycetaceae</taxon>
        <taxon>Streptomyces</taxon>
    </lineage>
</organism>
<dbReference type="GO" id="GO:0032259">
    <property type="term" value="P:methylation"/>
    <property type="evidence" value="ECO:0007669"/>
    <property type="project" value="UniProtKB-KW"/>
</dbReference>
<evidence type="ECO:0000313" key="5">
    <source>
        <dbReference type="EMBL" id="MEU3557517.1"/>
    </source>
</evidence>
<dbReference type="Gene3D" id="3.40.50.150">
    <property type="entry name" value="Vaccinia Virus protein VP39"/>
    <property type="match status" value="1"/>
</dbReference>
<evidence type="ECO:0000313" key="6">
    <source>
        <dbReference type="Proteomes" id="UP001550850"/>
    </source>
</evidence>
<evidence type="ECO:0000256" key="1">
    <source>
        <dbReference type="ARBA" id="ARBA00022603"/>
    </source>
</evidence>
<proteinExistence type="predicted"/>
<evidence type="ECO:0000259" key="4">
    <source>
        <dbReference type="Pfam" id="PF13649"/>
    </source>
</evidence>
<feature type="domain" description="Methyltransferase" evidence="4">
    <location>
        <begin position="62"/>
        <end position="152"/>
    </location>
</feature>
<sequence>MTETKWAPDSCATRPQDSRASHGTVAEDHAALLCGELSHKPFDRAMLAAFADRVRARGGGPVAELGCGPGRITAHLHRLGLDVLGVDPSPQMIRVARRDHPALRFEVGDTTALDLADASLAGVCARYSTAHTPPEGLPRLFAESHRVLAPGGTMLLAFEAGALRRNLTHAHGHDLSLEVDRARPEPVERLLARAGLTVEAQLVREPEERERGPQGYVLAHRPPPEVRPRR</sequence>
<feature type="region of interest" description="Disordered" evidence="3">
    <location>
        <begin position="1"/>
        <end position="23"/>
    </location>
</feature>
<protein>
    <submittedName>
        <fullName evidence="5">Class I SAM-dependent methyltransferase</fullName>
        <ecNumber evidence="5">2.1.-.-</ecNumber>
    </submittedName>
</protein>
<feature type="compositionally biased region" description="Basic and acidic residues" evidence="3">
    <location>
        <begin position="203"/>
        <end position="212"/>
    </location>
</feature>
<reference evidence="5 6" key="1">
    <citation type="submission" date="2024-06" db="EMBL/GenBank/DDBJ databases">
        <title>The Natural Products Discovery Center: Release of the First 8490 Sequenced Strains for Exploring Actinobacteria Biosynthetic Diversity.</title>
        <authorList>
            <person name="Kalkreuter E."/>
            <person name="Kautsar S.A."/>
            <person name="Yang D."/>
            <person name="Bader C.D."/>
            <person name="Teijaro C.N."/>
            <person name="Fluegel L."/>
            <person name="Davis C.M."/>
            <person name="Simpson J.R."/>
            <person name="Lauterbach L."/>
            <person name="Steele A.D."/>
            <person name="Gui C."/>
            <person name="Meng S."/>
            <person name="Li G."/>
            <person name="Viehrig K."/>
            <person name="Ye F."/>
            <person name="Su P."/>
            <person name="Kiefer A.F."/>
            <person name="Nichols A."/>
            <person name="Cepeda A.J."/>
            <person name="Yan W."/>
            <person name="Fan B."/>
            <person name="Jiang Y."/>
            <person name="Adhikari A."/>
            <person name="Zheng C.-J."/>
            <person name="Schuster L."/>
            <person name="Cowan T.M."/>
            <person name="Smanski M.J."/>
            <person name="Chevrette M.G."/>
            <person name="De Carvalho L.P.S."/>
            <person name="Shen B."/>
        </authorList>
    </citation>
    <scope>NUCLEOTIDE SEQUENCE [LARGE SCALE GENOMIC DNA]</scope>
    <source>
        <strain evidence="5 6">NPDC038104</strain>
    </source>
</reference>
<dbReference type="GO" id="GO:0008168">
    <property type="term" value="F:methyltransferase activity"/>
    <property type="evidence" value="ECO:0007669"/>
    <property type="project" value="UniProtKB-KW"/>
</dbReference>
<keyword evidence="2 5" id="KW-0808">Transferase</keyword>
<keyword evidence="6" id="KW-1185">Reference proteome</keyword>
<dbReference type="RefSeq" id="WP_108955726.1">
    <property type="nucleotide sequence ID" value="NZ_BEVZ01000006.1"/>
</dbReference>
<evidence type="ECO:0000256" key="3">
    <source>
        <dbReference type="SAM" id="MobiDB-lite"/>
    </source>
</evidence>